<proteinExistence type="predicted"/>
<dbReference type="Proteomes" id="UP000533641">
    <property type="component" value="Unassembled WGS sequence"/>
</dbReference>
<evidence type="ECO:0000313" key="1">
    <source>
        <dbReference type="EMBL" id="MBB4277956.1"/>
    </source>
</evidence>
<gene>
    <name evidence="1" type="ORF">GGE12_005765</name>
</gene>
<dbReference type="EMBL" id="JACIGM010000015">
    <property type="protein sequence ID" value="MBB4277956.1"/>
    <property type="molecule type" value="Genomic_DNA"/>
</dbReference>
<protein>
    <submittedName>
        <fullName evidence="1">Uncharacterized protein</fullName>
    </submittedName>
</protein>
<organism evidence="1 2">
    <name type="scientific">Rhizobium mongolense</name>
    <dbReference type="NCBI Taxonomy" id="57676"/>
    <lineage>
        <taxon>Bacteria</taxon>
        <taxon>Pseudomonadati</taxon>
        <taxon>Pseudomonadota</taxon>
        <taxon>Alphaproteobacteria</taxon>
        <taxon>Hyphomicrobiales</taxon>
        <taxon>Rhizobiaceae</taxon>
        <taxon>Rhizobium/Agrobacterium group</taxon>
        <taxon>Rhizobium</taxon>
    </lineage>
</organism>
<dbReference type="AlphaFoldDB" id="A0A7W6WH47"/>
<name>A0A7W6WH47_9HYPH</name>
<evidence type="ECO:0000313" key="2">
    <source>
        <dbReference type="Proteomes" id="UP000533641"/>
    </source>
</evidence>
<comment type="caution">
    <text evidence="1">The sequence shown here is derived from an EMBL/GenBank/DDBJ whole genome shotgun (WGS) entry which is preliminary data.</text>
</comment>
<accession>A0A7W6WH47</accession>
<sequence length="55" mass="6242">MRFSMRLCNVLQGESCATSGSSYATFAREDSAPVYRPAITFLAWAQWRDPRLAVR</sequence>
<reference evidence="1 2" key="1">
    <citation type="submission" date="2020-08" db="EMBL/GenBank/DDBJ databases">
        <title>Genomic Encyclopedia of Type Strains, Phase IV (KMG-V): Genome sequencing to study the core and pangenomes of soil and plant-associated prokaryotes.</title>
        <authorList>
            <person name="Whitman W."/>
        </authorList>
    </citation>
    <scope>NUCLEOTIDE SEQUENCE [LARGE SCALE GENOMIC DNA]</scope>
    <source>
        <strain evidence="1 2">SEMIA 402</strain>
    </source>
</reference>